<evidence type="ECO:0000313" key="5">
    <source>
        <dbReference type="Proteomes" id="UP000077748"/>
    </source>
</evidence>
<dbReference type="NCBIfam" id="NF004514">
    <property type="entry name" value="PRK05855.1"/>
    <property type="match status" value="1"/>
</dbReference>
<feature type="domain" description="AB hydrolase-1" evidence="3">
    <location>
        <begin position="36"/>
        <end position="286"/>
    </location>
</feature>
<dbReference type="InterPro" id="IPR000073">
    <property type="entry name" value="AB_hydrolase_1"/>
</dbReference>
<evidence type="ECO:0000259" key="3">
    <source>
        <dbReference type="Pfam" id="PF00561"/>
    </source>
</evidence>
<gene>
    <name evidence="4" type="ORF">A9C11_22835</name>
</gene>
<evidence type="ECO:0000313" key="4">
    <source>
        <dbReference type="EMBL" id="ANI16632.1"/>
    </source>
</evidence>
<dbReference type="CDD" id="cd05233">
    <property type="entry name" value="SDR_c"/>
    <property type="match status" value="1"/>
</dbReference>
<reference evidence="4 5" key="1">
    <citation type="submission" date="2016-05" db="EMBL/GenBank/DDBJ databases">
        <title>Genome Sequence of Pseudomonas citronellolis Strain SJTE-3, an Estrogens and Persistent Organic Pollutants degradation strain.</title>
        <authorList>
            <person name="Liang R."/>
        </authorList>
    </citation>
    <scope>NUCLEOTIDE SEQUENCE [LARGE SCALE GENOMIC DNA]</scope>
    <source>
        <strain evidence="4 5">SJTE-3</strain>
    </source>
</reference>
<dbReference type="PANTHER" id="PTHR43391">
    <property type="entry name" value="RETINOL DEHYDROGENASE-RELATED"/>
    <property type="match status" value="1"/>
</dbReference>
<organism evidence="4 5">
    <name type="scientific">Pseudomonas citronellolis</name>
    <dbReference type="NCBI Taxonomy" id="53408"/>
    <lineage>
        <taxon>Bacteria</taxon>
        <taxon>Pseudomonadati</taxon>
        <taxon>Pseudomonadota</taxon>
        <taxon>Gammaproteobacteria</taxon>
        <taxon>Pseudomonadales</taxon>
        <taxon>Pseudomonadaceae</taxon>
        <taxon>Pseudomonas</taxon>
    </lineage>
</organism>
<dbReference type="Gene3D" id="3.40.50.1820">
    <property type="entry name" value="alpha/beta hydrolase"/>
    <property type="match status" value="1"/>
</dbReference>
<dbReference type="SUPFAM" id="SSF51735">
    <property type="entry name" value="NAD(P)-binding Rossmann-fold domains"/>
    <property type="match status" value="1"/>
</dbReference>
<dbReference type="InterPro" id="IPR036291">
    <property type="entry name" value="NAD(P)-bd_dom_sf"/>
</dbReference>
<evidence type="ECO:0000256" key="1">
    <source>
        <dbReference type="ARBA" id="ARBA00006484"/>
    </source>
</evidence>
<dbReference type="EMBL" id="CP015878">
    <property type="protein sequence ID" value="ANI16632.1"/>
    <property type="molecule type" value="Genomic_DNA"/>
</dbReference>
<proteinExistence type="inferred from homology"/>
<dbReference type="PROSITE" id="PS00061">
    <property type="entry name" value="ADH_SHORT"/>
    <property type="match status" value="1"/>
</dbReference>
<accession>A0A1A9KGH3</accession>
<dbReference type="InterPro" id="IPR020904">
    <property type="entry name" value="Sc_DH/Rdtase_CS"/>
</dbReference>
<name>A0A1A9KGH3_9PSED</name>
<dbReference type="Pfam" id="PF00106">
    <property type="entry name" value="adh_short"/>
    <property type="match status" value="1"/>
</dbReference>
<dbReference type="SUPFAM" id="SSF53474">
    <property type="entry name" value="alpha/beta-Hydrolases"/>
    <property type="match status" value="1"/>
</dbReference>
<dbReference type="PRINTS" id="PR00081">
    <property type="entry name" value="GDHRDH"/>
</dbReference>
<dbReference type="RefSeq" id="WP_064583926.1">
    <property type="nucleotide sequence ID" value="NZ_CP015878.1"/>
</dbReference>
<dbReference type="AlphaFoldDB" id="A0A1A9KGH3"/>
<dbReference type="GO" id="GO:0016491">
    <property type="term" value="F:oxidoreductase activity"/>
    <property type="evidence" value="ECO:0007669"/>
    <property type="project" value="UniProtKB-KW"/>
</dbReference>
<protein>
    <submittedName>
        <fullName evidence="4">Short chain dehydrogenase</fullName>
    </submittedName>
</protein>
<dbReference type="PRINTS" id="PR00080">
    <property type="entry name" value="SDRFAMILY"/>
</dbReference>
<dbReference type="PANTHER" id="PTHR43391:SF12">
    <property type="entry name" value="OXIDOREDUCTASE EPHD-RELATED"/>
    <property type="match status" value="1"/>
</dbReference>
<dbReference type="InterPro" id="IPR002347">
    <property type="entry name" value="SDR_fam"/>
</dbReference>
<sequence>MNAMLETPGLPPAERLDVQSGAVRLAVYRWGDANKPMLLFVHGYPDNHEVWLPLIARLLGRYQVVAYDVRGAGASDKPRRTRDYRLERLSQDLKAVLDAVSPERAVHLVAHDWGSIQTWESVTDPALRQRIASYTSISGPCLDHVGHWMRDRLRRRRPAALLQMLSQLLHSWYIYYFHLPLLPALSWRLGAAHLWPQYLRKVEGIRNPGRNPHQASDGEHGVKLYRANFIGSIFKPRKRHTEVPVQLVVPTRDRYVGQQLFQQLSLWAPRLWRREVAAGHWQLLAEPEQLAGWIDEFARHIDGGEASQPLQRAQQKPGAGPFAGKLVVVTGAGGGIGRSTLLRFAEQGASVLAADIDPAAAEASAAQARSLGATAFSYCVDVGDSAAMERFATWVKSSLGVPDVVVSNAGIGLAGAMLDTSAQDWERLLRVNLWSVIDGCRLFGRQMVEAGKPGHLVNVASGVAFAPSRNYPAYATSKAAVLMLSECLRAELAGHGIGVSAACPGFVDTGIVQATRFAGLSEEQQARRRAKVQRFYRRRRLSPDRVGEKIVQAVQRNLPVVAAGAEVHLARWQWRLLPGLSRLFARFDLTSRGQP</sequence>
<dbReference type="Pfam" id="PF00561">
    <property type="entry name" value="Abhydrolase_1"/>
    <property type="match status" value="1"/>
</dbReference>
<evidence type="ECO:0000256" key="2">
    <source>
        <dbReference type="ARBA" id="ARBA00023002"/>
    </source>
</evidence>
<dbReference type="Gene3D" id="3.40.50.720">
    <property type="entry name" value="NAD(P)-binding Rossmann-like Domain"/>
    <property type="match status" value="1"/>
</dbReference>
<comment type="similarity">
    <text evidence="1">Belongs to the short-chain dehydrogenases/reductases (SDR) family.</text>
</comment>
<dbReference type="InterPro" id="IPR029058">
    <property type="entry name" value="AB_hydrolase_fold"/>
</dbReference>
<dbReference type="Proteomes" id="UP000077748">
    <property type="component" value="Chromosome"/>
</dbReference>
<keyword evidence="2" id="KW-0560">Oxidoreductase</keyword>